<dbReference type="Pfam" id="PF01103">
    <property type="entry name" value="Omp85"/>
    <property type="match status" value="1"/>
</dbReference>
<keyword evidence="8" id="KW-1185">Reference proteome</keyword>
<evidence type="ECO:0000313" key="8">
    <source>
        <dbReference type="Proteomes" id="UP001500426"/>
    </source>
</evidence>
<organism evidence="7 8">
    <name type="scientific">Flavobacterium chungnamense</name>
    <dbReference type="NCBI Taxonomy" id="706182"/>
    <lineage>
        <taxon>Bacteria</taxon>
        <taxon>Pseudomonadati</taxon>
        <taxon>Bacteroidota</taxon>
        <taxon>Flavobacteriia</taxon>
        <taxon>Flavobacteriales</taxon>
        <taxon>Flavobacteriaceae</taxon>
        <taxon>Flavobacterium</taxon>
    </lineage>
</organism>
<name>A0ABP7UI12_9FLAO</name>
<evidence type="ECO:0000256" key="4">
    <source>
        <dbReference type="ARBA" id="ARBA00023136"/>
    </source>
</evidence>
<keyword evidence="5" id="KW-0998">Cell outer membrane</keyword>
<dbReference type="InterPro" id="IPR039910">
    <property type="entry name" value="D15-like"/>
</dbReference>
<evidence type="ECO:0000256" key="5">
    <source>
        <dbReference type="ARBA" id="ARBA00023237"/>
    </source>
</evidence>
<dbReference type="Gene3D" id="2.40.160.50">
    <property type="entry name" value="membrane protein fhac: a member of the omp85/tpsb transporter family"/>
    <property type="match status" value="1"/>
</dbReference>
<keyword evidence="2" id="KW-0812">Transmembrane</keyword>
<evidence type="ECO:0000256" key="1">
    <source>
        <dbReference type="ARBA" id="ARBA00004370"/>
    </source>
</evidence>
<comment type="caution">
    <text evidence="7">The sequence shown here is derived from an EMBL/GenBank/DDBJ whole genome shotgun (WGS) entry which is preliminary data.</text>
</comment>
<keyword evidence="3" id="KW-0732">Signal</keyword>
<sequence>MPAGKRLLVKNEITVDNKETKQEDVFIQLYQKPNSSILGYRLRLNLFNLAKKNADTSYAKWLAKKPNRRKNLAKLLSEKQVDRLGKSFLVSGFSNFLMKTGEAPVVFDTISTKKSLRRLESFYYNKGYFDVKANYTRDTSVSKKIGIKYNVDLKKPYIIDSLKTLIETPALDSLYQTRKNNSIIKSNVQYNTEDFNNERNRITTHFRNNGAFLFQQNYITYKLDTIDTNKKANVKLLIKDYSYREDDSSKTAPFKLYKISKVAIYTDHTTNKNDIKIKDSLEYKDFFLYSENKLKYRPKAITDAVFITKGSLYSDNSNVLTTRYLSNLKVFNYPTIQYKVDPKDENALIANIFLTPRKKYTFGASVDFTHSNIQDFGISGNTSMGIRNVFNGAETFEIGFRGNVGASRDNANPNNTFFNISEIGIDAKLNFPRIFFPFNTEKIIAKSMIPSTSISVGFAKQRNIGLDKQNFTSAFSYNWTPTRSTAFRFDILNIQFVKNVNIGNYFNIYQSSYNVLNLLANNYSTNPDYFDNNKLIIGSGTDGFVNDALFGTLSSSIAASDLKTIRSIEERRKRLTENNLIFAANLSYSKTTSKGLNDNSFYSYKTKIESAGNLLSILARASKQLENQSGANTFFEVEYSQYIKGEFEFIKHWNFGTKKVIAMRSFAGIAVPYGNSNSIPFSRSYFSGGSNDNRSWQPYSLGPGSSGAINDFNEANMKLAFSAELRYNLFGKFNSAIFTDIGNIWNVFDNVTDEANKFKGLESMKELAVGTGVGLRYDQGLFVVRFDLGFKTYNPSKIENERWFRELNFSKSVLNIGINYPF</sequence>
<dbReference type="Proteomes" id="UP001500426">
    <property type="component" value="Unassembled WGS sequence"/>
</dbReference>
<accession>A0ABP7UI12</accession>
<evidence type="ECO:0000313" key="7">
    <source>
        <dbReference type="EMBL" id="GAA4043909.1"/>
    </source>
</evidence>
<gene>
    <name evidence="7" type="ORF">GCM10022388_06370</name>
</gene>
<evidence type="ECO:0000259" key="6">
    <source>
        <dbReference type="Pfam" id="PF01103"/>
    </source>
</evidence>
<dbReference type="InterPro" id="IPR000184">
    <property type="entry name" value="Bac_surfAg_D15"/>
</dbReference>
<dbReference type="EMBL" id="BAABCS010000004">
    <property type="protein sequence ID" value="GAA4043909.1"/>
    <property type="molecule type" value="Genomic_DNA"/>
</dbReference>
<evidence type="ECO:0000256" key="3">
    <source>
        <dbReference type="ARBA" id="ARBA00022729"/>
    </source>
</evidence>
<reference evidence="8" key="1">
    <citation type="journal article" date="2019" name="Int. J. Syst. Evol. Microbiol.">
        <title>The Global Catalogue of Microorganisms (GCM) 10K type strain sequencing project: providing services to taxonomists for standard genome sequencing and annotation.</title>
        <authorList>
            <consortium name="The Broad Institute Genomics Platform"/>
            <consortium name="The Broad Institute Genome Sequencing Center for Infectious Disease"/>
            <person name="Wu L."/>
            <person name="Ma J."/>
        </authorList>
    </citation>
    <scope>NUCLEOTIDE SEQUENCE [LARGE SCALE GENOMIC DNA]</scope>
    <source>
        <strain evidence="8">JCM 17068</strain>
    </source>
</reference>
<proteinExistence type="predicted"/>
<dbReference type="PANTHER" id="PTHR12815:SF47">
    <property type="entry name" value="TRANSLOCATION AND ASSEMBLY MODULE SUBUNIT TAMA"/>
    <property type="match status" value="1"/>
</dbReference>
<keyword evidence="4" id="KW-0472">Membrane</keyword>
<feature type="domain" description="Bacterial surface antigen (D15)" evidence="6">
    <location>
        <begin position="460"/>
        <end position="801"/>
    </location>
</feature>
<protein>
    <submittedName>
        <fullName evidence="7">BamA/TamA family outer membrane protein</fullName>
    </submittedName>
</protein>
<evidence type="ECO:0000256" key="2">
    <source>
        <dbReference type="ARBA" id="ARBA00022692"/>
    </source>
</evidence>
<comment type="subcellular location">
    <subcellularLocation>
        <location evidence="1">Membrane</location>
    </subcellularLocation>
</comment>
<dbReference type="PANTHER" id="PTHR12815">
    <property type="entry name" value="SORTING AND ASSEMBLY MACHINERY SAMM50 PROTEIN FAMILY MEMBER"/>
    <property type="match status" value="1"/>
</dbReference>